<dbReference type="RefSeq" id="WP_284219213.1">
    <property type="nucleotide sequence ID" value="NZ_BSOT01000015.1"/>
</dbReference>
<organism evidence="6 7">
    <name type="scientific">Agaribacter marinus</name>
    <dbReference type="NCBI Taxonomy" id="1431249"/>
    <lineage>
        <taxon>Bacteria</taxon>
        <taxon>Pseudomonadati</taxon>
        <taxon>Pseudomonadota</taxon>
        <taxon>Gammaproteobacteria</taxon>
        <taxon>Alteromonadales</taxon>
        <taxon>Alteromonadaceae</taxon>
        <taxon>Agaribacter</taxon>
    </lineage>
</organism>
<dbReference type="EMBL" id="BSOT01000015">
    <property type="protein sequence ID" value="GLR72798.1"/>
    <property type="molecule type" value="Genomic_DNA"/>
</dbReference>
<evidence type="ECO:0000256" key="3">
    <source>
        <dbReference type="ARBA" id="ARBA00023239"/>
    </source>
</evidence>
<reference evidence="6" key="2">
    <citation type="submission" date="2023-01" db="EMBL/GenBank/DDBJ databases">
        <title>Draft genome sequence of Agaribacter marinus strain NBRC 110023.</title>
        <authorList>
            <person name="Sun Q."/>
            <person name="Mori K."/>
        </authorList>
    </citation>
    <scope>NUCLEOTIDE SEQUENCE</scope>
    <source>
        <strain evidence="6">NBRC 110023</strain>
    </source>
</reference>
<dbReference type="SUPFAM" id="SSF52317">
    <property type="entry name" value="Class I glutamine amidotransferase-like"/>
    <property type="match status" value="1"/>
</dbReference>
<dbReference type="PANTHER" id="PTHR43418">
    <property type="entry name" value="MULTIFUNCTIONAL TRYPTOPHAN BIOSYNTHESIS PROTEIN-RELATED"/>
    <property type="match status" value="1"/>
</dbReference>
<proteinExistence type="predicted"/>
<dbReference type="Proteomes" id="UP001156601">
    <property type="component" value="Unassembled WGS sequence"/>
</dbReference>
<keyword evidence="2 6" id="KW-0315">Glutamine amidotransferase</keyword>
<dbReference type="Pfam" id="PF00117">
    <property type="entry name" value="GATase"/>
    <property type="match status" value="1"/>
</dbReference>
<dbReference type="Gene3D" id="3.40.50.880">
    <property type="match status" value="1"/>
</dbReference>
<gene>
    <name evidence="6" type="ORF">GCM10007852_37060</name>
</gene>
<comment type="catalytic activity">
    <reaction evidence="4">
        <text>chorismate + L-glutamine = anthranilate + pyruvate + L-glutamate + H(+)</text>
        <dbReference type="Rhea" id="RHEA:21732"/>
        <dbReference type="ChEBI" id="CHEBI:15361"/>
        <dbReference type="ChEBI" id="CHEBI:15378"/>
        <dbReference type="ChEBI" id="CHEBI:16567"/>
        <dbReference type="ChEBI" id="CHEBI:29748"/>
        <dbReference type="ChEBI" id="CHEBI:29985"/>
        <dbReference type="ChEBI" id="CHEBI:58359"/>
        <dbReference type="EC" id="4.1.3.27"/>
    </reaction>
</comment>
<sequence length="214" mass="23048">MTYSNAEDKVNNIDQLHVILIDNVDSFTYNLVDELRVLGVKLKVYRNTVEAKHILEQLALAKTQGPCVLMLSPGPGAPSAAGSMPEVIKGAQGKYPVLGICLGHQAIVENYGGVVGHAPEVMHGKASLMTFSAHEIFAGLSNPLSIARYHSLVATDVPNSLQKIAEIDGLPMAILNEADKMLGFQFHPESILTCEGSKLLQQALMYLANDLPNT</sequence>
<evidence type="ECO:0000256" key="2">
    <source>
        <dbReference type="ARBA" id="ARBA00022962"/>
    </source>
</evidence>
<protein>
    <recommendedName>
        <fullName evidence="1">anthranilate synthase</fullName>
        <ecNumber evidence="1">4.1.3.27</ecNumber>
    </recommendedName>
</protein>
<evidence type="ECO:0000256" key="4">
    <source>
        <dbReference type="ARBA" id="ARBA00047683"/>
    </source>
</evidence>
<evidence type="ECO:0000259" key="5">
    <source>
        <dbReference type="Pfam" id="PF00117"/>
    </source>
</evidence>
<dbReference type="PROSITE" id="PS51273">
    <property type="entry name" value="GATASE_TYPE_1"/>
    <property type="match status" value="1"/>
</dbReference>
<evidence type="ECO:0000313" key="7">
    <source>
        <dbReference type="Proteomes" id="UP001156601"/>
    </source>
</evidence>
<dbReference type="InterPro" id="IPR017926">
    <property type="entry name" value="GATASE"/>
</dbReference>
<dbReference type="CDD" id="cd01743">
    <property type="entry name" value="GATase1_Anthranilate_Synthase"/>
    <property type="match status" value="1"/>
</dbReference>
<dbReference type="GO" id="GO:0004048">
    <property type="term" value="F:anthranilate phosphoribosyltransferase activity"/>
    <property type="evidence" value="ECO:0007669"/>
    <property type="project" value="TreeGrafter"/>
</dbReference>
<accession>A0AA37WK74</accession>
<dbReference type="GO" id="GO:0004049">
    <property type="term" value="F:anthranilate synthase activity"/>
    <property type="evidence" value="ECO:0007669"/>
    <property type="project" value="UniProtKB-EC"/>
</dbReference>
<dbReference type="EC" id="4.1.3.27" evidence="1"/>
<feature type="domain" description="Glutamine amidotransferase" evidence="5">
    <location>
        <begin position="20"/>
        <end position="204"/>
    </location>
</feature>
<keyword evidence="7" id="KW-1185">Reference proteome</keyword>
<dbReference type="PRINTS" id="PR00096">
    <property type="entry name" value="GATASE"/>
</dbReference>
<evidence type="ECO:0000256" key="1">
    <source>
        <dbReference type="ARBA" id="ARBA00012266"/>
    </source>
</evidence>
<comment type="caution">
    <text evidence="6">The sequence shown here is derived from an EMBL/GenBank/DDBJ whole genome shotgun (WGS) entry which is preliminary data.</text>
</comment>
<dbReference type="InterPro" id="IPR029062">
    <property type="entry name" value="Class_I_gatase-like"/>
</dbReference>
<dbReference type="GO" id="GO:0002047">
    <property type="term" value="P:phenazine biosynthetic process"/>
    <property type="evidence" value="ECO:0007669"/>
    <property type="project" value="TreeGrafter"/>
</dbReference>
<dbReference type="GO" id="GO:0000162">
    <property type="term" value="P:L-tryptophan biosynthetic process"/>
    <property type="evidence" value="ECO:0007669"/>
    <property type="project" value="TreeGrafter"/>
</dbReference>
<dbReference type="PRINTS" id="PR00097">
    <property type="entry name" value="ANTSNTHASEII"/>
</dbReference>
<evidence type="ECO:0000313" key="6">
    <source>
        <dbReference type="EMBL" id="GLR72798.1"/>
    </source>
</evidence>
<keyword evidence="3" id="KW-0456">Lyase</keyword>
<dbReference type="InterPro" id="IPR006221">
    <property type="entry name" value="TrpG/PapA_dom"/>
</dbReference>
<dbReference type="GO" id="GO:0005829">
    <property type="term" value="C:cytosol"/>
    <property type="evidence" value="ECO:0007669"/>
    <property type="project" value="TreeGrafter"/>
</dbReference>
<dbReference type="NCBIfam" id="TIGR00566">
    <property type="entry name" value="trpG_papA"/>
    <property type="match status" value="1"/>
</dbReference>
<name>A0AA37WK74_9ALTE</name>
<dbReference type="InterPro" id="IPR050472">
    <property type="entry name" value="Anth_synth/Amidotransfase"/>
</dbReference>
<dbReference type="PRINTS" id="PR00099">
    <property type="entry name" value="CPSGATASE"/>
</dbReference>
<reference evidence="6" key="1">
    <citation type="journal article" date="2014" name="Int. J. Syst. Evol. Microbiol.">
        <title>Complete genome sequence of Corynebacterium casei LMG S-19264T (=DSM 44701T), isolated from a smear-ripened cheese.</title>
        <authorList>
            <consortium name="US DOE Joint Genome Institute (JGI-PGF)"/>
            <person name="Walter F."/>
            <person name="Albersmeier A."/>
            <person name="Kalinowski J."/>
            <person name="Ruckert C."/>
        </authorList>
    </citation>
    <scope>NUCLEOTIDE SEQUENCE</scope>
    <source>
        <strain evidence="6">NBRC 110023</strain>
    </source>
</reference>
<dbReference type="PANTHER" id="PTHR43418:SF2">
    <property type="entry name" value="BIFUNCTIONAL PROTEIN TRPGD"/>
    <property type="match status" value="1"/>
</dbReference>
<dbReference type="AlphaFoldDB" id="A0AA37WK74"/>
<dbReference type="FunFam" id="3.40.50.880:FF:000003">
    <property type="entry name" value="Anthranilate synthase component II"/>
    <property type="match status" value="1"/>
</dbReference>